<accession>A0A1G2ARI3</accession>
<evidence type="ECO:0000256" key="1">
    <source>
        <dbReference type="PIRSR" id="PIRSR613078-1"/>
    </source>
</evidence>
<dbReference type="SMART" id="SM00855">
    <property type="entry name" value="PGAM"/>
    <property type="match status" value="1"/>
</dbReference>
<evidence type="ECO:0000313" key="4">
    <source>
        <dbReference type="Proteomes" id="UP000177165"/>
    </source>
</evidence>
<evidence type="ECO:0000256" key="2">
    <source>
        <dbReference type="PIRSR" id="PIRSR613078-2"/>
    </source>
</evidence>
<dbReference type="PANTHER" id="PTHR48100">
    <property type="entry name" value="BROAD-SPECIFICITY PHOSPHATASE YOR283W-RELATED"/>
    <property type="match status" value="1"/>
</dbReference>
<dbReference type="InterPro" id="IPR050275">
    <property type="entry name" value="PGM_Phosphatase"/>
</dbReference>
<dbReference type="GO" id="GO:0016791">
    <property type="term" value="F:phosphatase activity"/>
    <property type="evidence" value="ECO:0007669"/>
    <property type="project" value="TreeGrafter"/>
</dbReference>
<dbReference type="PANTHER" id="PTHR48100:SF1">
    <property type="entry name" value="HISTIDINE PHOSPHATASE FAMILY PROTEIN-RELATED"/>
    <property type="match status" value="1"/>
</dbReference>
<dbReference type="Proteomes" id="UP000177165">
    <property type="component" value="Unassembled WGS sequence"/>
</dbReference>
<evidence type="ECO:0008006" key="5">
    <source>
        <dbReference type="Google" id="ProtNLM"/>
    </source>
</evidence>
<protein>
    <recommendedName>
        <fullName evidence="5">Phosphoglycerate mutase (2,3-diphosphoglycerate-dependent)</fullName>
    </recommendedName>
</protein>
<dbReference type="InterPro" id="IPR013078">
    <property type="entry name" value="His_Pase_superF_clade-1"/>
</dbReference>
<dbReference type="InterPro" id="IPR029033">
    <property type="entry name" value="His_PPase_superfam"/>
</dbReference>
<comment type="caution">
    <text evidence="3">The sequence shown here is derived from an EMBL/GenBank/DDBJ whole genome shotgun (WGS) entry which is preliminary data.</text>
</comment>
<sequence length="209" mass="24384">MKKILYCVRHGQSLDEQNSWFTGFTDTSLTPRGLNEMHHVGTRFHVTPVDVIYASVQNRALQSAEILQRYLHCDIHALRELTEWNREGILSGLTYSQVARLYPEELRNLTYFRSHALYGESYNDFLARVLSVFEVILQSSYRRIMIVTHGNVIGIWLREVYRIIPYTFHLAYPDHIVAVRLNHKHKIESLQSAFLHHNLYASKALGKNS</sequence>
<dbReference type="SUPFAM" id="SSF53254">
    <property type="entry name" value="Phosphoglycerate mutase-like"/>
    <property type="match status" value="1"/>
</dbReference>
<feature type="active site" description="Tele-phosphohistidine intermediate" evidence="1">
    <location>
        <position position="10"/>
    </location>
</feature>
<feature type="binding site" evidence="2">
    <location>
        <position position="59"/>
    </location>
    <ligand>
        <name>substrate</name>
    </ligand>
</feature>
<dbReference type="STRING" id="1798540.A3B74_00160"/>
<organism evidence="3 4">
    <name type="scientific">Candidatus Kerfeldbacteria bacterium RIFCSPHIGHO2_02_FULL_42_14</name>
    <dbReference type="NCBI Taxonomy" id="1798540"/>
    <lineage>
        <taxon>Bacteria</taxon>
        <taxon>Candidatus Kerfeldiibacteriota</taxon>
    </lineage>
</organism>
<reference evidence="3 4" key="1">
    <citation type="journal article" date="2016" name="Nat. Commun.">
        <title>Thousands of microbial genomes shed light on interconnected biogeochemical processes in an aquifer system.</title>
        <authorList>
            <person name="Anantharaman K."/>
            <person name="Brown C.T."/>
            <person name="Hug L.A."/>
            <person name="Sharon I."/>
            <person name="Castelle C.J."/>
            <person name="Probst A.J."/>
            <person name="Thomas B.C."/>
            <person name="Singh A."/>
            <person name="Wilkins M.J."/>
            <person name="Karaoz U."/>
            <person name="Brodie E.L."/>
            <person name="Williams K.H."/>
            <person name="Hubbard S.S."/>
            <person name="Banfield J.F."/>
        </authorList>
    </citation>
    <scope>NUCLEOTIDE SEQUENCE [LARGE SCALE GENOMIC DNA]</scope>
</reference>
<proteinExistence type="predicted"/>
<dbReference type="EMBL" id="MHKB01000009">
    <property type="protein sequence ID" value="OGY79255.1"/>
    <property type="molecule type" value="Genomic_DNA"/>
</dbReference>
<dbReference type="AlphaFoldDB" id="A0A1G2ARI3"/>
<gene>
    <name evidence="3" type="ORF">A3B74_00160</name>
</gene>
<feature type="active site" description="Proton donor/acceptor" evidence="1">
    <location>
        <position position="83"/>
    </location>
</feature>
<dbReference type="CDD" id="cd07067">
    <property type="entry name" value="HP_PGM_like"/>
    <property type="match status" value="1"/>
</dbReference>
<name>A0A1G2ARI3_9BACT</name>
<dbReference type="Gene3D" id="3.40.50.1240">
    <property type="entry name" value="Phosphoglycerate mutase-like"/>
    <property type="match status" value="1"/>
</dbReference>
<dbReference type="GO" id="GO:0005737">
    <property type="term" value="C:cytoplasm"/>
    <property type="evidence" value="ECO:0007669"/>
    <property type="project" value="TreeGrafter"/>
</dbReference>
<evidence type="ECO:0000313" key="3">
    <source>
        <dbReference type="EMBL" id="OGY79255.1"/>
    </source>
</evidence>
<feature type="binding site" evidence="2">
    <location>
        <begin position="22"/>
        <end position="23"/>
    </location>
    <ligand>
        <name>substrate</name>
    </ligand>
</feature>
<dbReference type="Pfam" id="PF00300">
    <property type="entry name" value="His_Phos_1"/>
    <property type="match status" value="1"/>
</dbReference>